<evidence type="ECO:0000256" key="15">
    <source>
        <dbReference type="SAM" id="SignalP"/>
    </source>
</evidence>
<keyword evidence="3" id="KW-0813">Transport</keyword>
<evidence type="ECO:0000256" key="10">
    <source>
        <dbReference type="ARBA" id="ARBA00023114"/>
    </source>
</evidence>
<evidence type="ECO:0000256" key="8">
    <source>
        <dbReference type="ARBA" id="ARBA00023047"/>
    </source>
</evidence>
<evidence type="ECO:0000259" key="16">
    <source>
        <dbReference type="Pfam" id="PF02563"/>
    </source>
</evidence>
<comment type="caution">
    <text evidence="19">The sequence shown here is derived from an EMBL/GenBank/DDBJ whole genome shotgun (WGS) entry which is preliminary data.</text>
</comment>
<feature type="domain" description="Polysaccharide export protein N-terminal" evidence="16">
    <location>
        <begin position="20"/>
        <end position="94"/>
    </location>
</feature>
<dbReference type="GO" id="GO:0006811">
    <property type="term" value="P:monoatomic ion transport"/>
    <property type="evidence" value="ECO:0007669"/>
    <property type="project" value="UniProtKB-KW"/>
</dbReference>
<dbReference type="GO" id="GO:0009279">
    <property type="term" value="C:cell outer membrane"/>
    <property type="evidence" value="ECO:0007669"/>
    <property type="project" value="UniProtKB-SubCell"/>
</dbReference>
<feature type="domain" description="Soluble ligand binding" evidence="17">
    <location>
        <begin position="189"/>
        <end position="238"/>
    </location>
</feature>
<evidence type="ECO:0000256" key="2">
    <source>
        <dbReference type="ARBA" id="ARBA00009450"/>
    </source>
</evidence>
<sequence length="264" mass="29365">MIQRFLLSFLFLIMLSVPVVAQDYIVGKDDVLKITVYDHDDLTTTVRVSGDGTIILPLLNRVEVAGLTINQISNKITALFADGYIRNPQVNVFIEDFRSKKAVILGQINKPGLYELQGQTTFLELISKAGGLTKDAGDTTIIKRKQGPNDLEEKSVLTIDMIQLVEKGDTSQNIQIMDGDNIYIAKAGVFYVSGEVNKPDVYKFEENMTVIKAITMAGGFSDKAAKGGVKIIRKIQEREQVIEKVKMDEPIMQEDVIVVPESFF</sequence>
<dbReference type="Pfam" id="PF02563">
    <property type="entry name" value="Poly_export"/>
    <property type="match status" value="1"/>
</dbReference>
<keyword evidence="5" id="KW-0762">Sugar transport</keyword>
<dbReference type="Gene3D" id="3.30.1950.10">
    <property type="entry name" value="wza like domain"/>
    <property type="match status" value="1"/>
</dbReference>
<dbReference type="Proteomes" id="UP000614424">
    <property type="component" value="Unassembled WGS sequence"/>
</dbReference>
<dbReference type="InterPro" id="IPR019554">
    <property type="entry name" value="Soluble_ligand-bd"/>
</dbReference>
<dbReference type="InterPro" id="IPR003715">
    <property type="entry name" value="Poly_export_N"/>
</dbReference>
<feature type="chain" id="PRO_5035245370" evidence="15">
    <location>
        <begin position="22"/>
        <end position="264"/>
    </location>
</feature>
<dbReference type="EMBL" id="JACNJZ010000104">
    <property type="protein sequence ID" value="MBC8317775.1"/>
    <property type="molecule type" value="Genomic_DNA"/>
</dbReference>
<dbReference type="AlphaFoldDB" id="A0A8J6ND48"/>
<gene>
    <name evidence="19" type="ORF">H8E41_07695</name>
</gene>
<keyword evidence="11" id="KW-0472">Membrane</keyword>
<evidence type="ECO:0000256" key="5">
    <source>
        <dbReference type="ARBA" id="ARBA00022597"/>
    </source>
</evidence>
<keyword evidence="9" id="KW-0406">Ion transport</keyword>
<dbReference type="PANTHER" id="PTHR33619">
    <property type="entry name" value="POLYSACCHARIDE EXPORT PROTEIN GFCE-RELATED"/>
    <property type="match status" value="1"/>
</dbReference>
<organism evidence="19 20">
    <name type="scientific">Candidatus Desulfobia pelagia</name>
    <dbReference type="NCBI Taxonomy" id="2841692"/>
    <lineage>
        <taxon>Bacteria</taxon>
        <taxon>Pseudomonadati</taxon>
        <taxon>Thermodesulfobacteriota</taxon>
        <taxon>Desulfobulbia</taxon>
        <taxon>Desulfobulbales</taxon>
        <taxon>Desulfobulbaceae</taxon>
        <taxon>Candidatus Desulfobia</taxon>
    </lineage>
</organism>
<dbReference type="InterPro" id="IPR049712">
    <property type="entry name" value="Poly_export"/>
</dbReference>
<evidence type="ECO:0000259" key="18">
    <source>
        <dbReference type="Pfam" id="PF22461"/>
    </source>
</evidence>
<reference evidence="19 20" key="1">
    <citation type="submission" date="2020-08" db="EMBL/GenBank/DDBJ databases">
        <title>Bridging the membrane lipid divide: bacteria of the FCB group superphylum have the potential to synthesize archaeal ether lipids.</title>
        <authorList>
            <person name="Villanueva L."/>
            <person name="Von Meijenfeldt F.A.B."/>
            <person name="Westbye A.B."/>
            <person name="Yadav S."/>
            <person name="Hopmans E.C."/>
            <person name="Dutilh B.E."/>
            <person name="Sinninghe Damste J.S."/>
        </authorList>
    </citation>
    <scope>NUCLEOTIDE SEQUENCE [LARGE SCALE GENOMIC DNA]</scope>
    <source>
        <strain evidence="19">NIOZ-UU47</strain>
    </source>
</reference>
<dbReference type="GO" id="GO:0015159">
    <property type="term" value="F:polysaccharide transmembrane transporter activity"/>
    <property type="evidence" value="ECO:0007669"/>
    <property type="project" value="InterPro"/>
</dbReference>
<keyword evidence="8" id="KW-0625">Polysaccharide transport</keyword>
<dbReference type="PANTHER" id="PTHR33619:SF3">
    <property type="entry name" value="POLYSACCHARIDE EXPORT PROTEIN GFCE-RELATED"/>
    <property type="match status" value="1"/>
</dbReference>
<keyword evidence="6" id="KW-0812">Transmembrane</keyword>
<keyword evidence="13" id="KW-0998">Cell outer membrane</keyword>
<comment type="similarity">
    <text evidence="2">Belongs to the BexD/CtrA/VexA family.</text>
</comment>
<evidence type="ECO:0000259" key="17">
    <source>
        <dbReference type="Pfam" id="PF10531"/>
    </source>
</evidence>
<evidence type="ECO:0000256" key="6">
    <source>
        <dbReference type="ARBA" id="ARBA00022692"/>
    </source>
</evidence>
<keyword evidence="10" id="KW-0626">Porin</keyword>
<feature type="domain" description="SLBB" evidence="18">
    <location>
        <begin position="100"/>
        <end position="184"/>
    </location>
</feature>
<evidence type="ECO:0000256" key="1">
    <source>
        <dbReference type="ARBA" id="ARBA00004571"/>
    </source>
</evidence>
<dbReference type="Gene3D" id="3.10.560.10">
    <property type="entry name" value="Outer membrane lipoprotein wza domain like"/>
    <property type="match status" value="2"/>
</dbReference>
<evidence type="ECO:0000313" key="19">
    <source>
        <dbReference type="EMBL" id="MBC8317775.1"/>
    </source>
</evidence>
<evidence type="ECO:0000256" key="12">
    <source>
        <dbReference type="ARBA" id="ARBA00023139"/>
    </source>
</evidence>
<keyword evidence="12" id="KW-0564">Palmitate</keyword>
<evidence type="ECO:0000256" key="13">
    <source>
        <dbReference type="ARBA" id="ARBA00023237"/>
    </source>
</evidence>
<evidence type="ECO:0000256" key="9">
    <source>
        <dbReference type="ARBA" id="ARBA00023065"/>
    </source>
</evidence>
<keyword evidence="4" id="KW-1134">Transmembrane beta strand</keyword>
<protein>
    <submittedName>
        <fullName evidence="19">SLBB domain-containing protein</fullName>
    </submittedName>
</protein>
<evidence type="ECO:0000256" key="3">
    <source>
        <dbReference type="ARBA" id="ARBA00022448"/>
    </source>
</evidence>
<evidence type="ECO:0000256" key="4">
    <source>
        <dbReference type="ARBA" id="ARBA00022452"/>
    </source>
</evidence>
<dbReference type="GO" id="GO:0015288">
    <property type="term" value="F:porin activity"/>
    <property type="evidence" value="ECO:0007669"/>
    <property type="project" value="UniProtKB-KW"/>
</dbReference>
<evidence type="ECO:0000256" key="14">
    <source>
        <dbReference type="ARBA" id="ARBA00023288"/>
    </source>
</evidence>
<evidence type="ECO:0000256" key="7">
    <source>
        <dbReference type="ARBA" id="ARBA00022729"/>
    </source>
</evidence>
<keyword evidence="7 15" id="KW-0732">Signal</keyword>
<dbReference type="Pfam" id="PF22461">
    <property type="entry name" value="SLBB_2"/>
    <property type="match status" value="1"/>
</dbReference>
<keyword evidence="14" id="KW-0449">Lipoprotein</keyword>
<proteinExistence type="inferred from homology"/>
<comment type="subcellular location">
    <subcellularLocation>
        <location evidence="1">Cell outer membrane</location>
        <topology evidence="1">Multi-pass membrane protein</topology>
    </subcellularLocation>
</comment>
<evidence type="ECO:0000313" key="20">
    <source>
        <dbReference type="Proteomes" id="UP000614424"/>
    </source>
</evidence>
<name>A0A8J6ND48_9BACT</name>
<dbReference type="GO" id="GO:0046930">
    <property type="term" value="C:pore complex"/>
    <property type="evidence" value="ECO:0007669"/>
    <property type="project" value="UniProtKB-KW"/>
</dbReference>
<feature type="signal peptide" evidence="15">
    <location>
        <begin position="1"/>
        <end position="21"/>
    </location>
</feature>
<dbReference type="Pfam" id="PF10531">
    <property type="entry name" value="SLBB"/>
    <property type="match status" value="1"/>
</dbReference>
<dbReference type="InterPro" id="IPR054765">
    <property type="entry name" value="SLBB_dom"/>
</dbReference>
<evidence type="ECO:0000256" key="11">
    <source>
        <dbReference type="ARBA" id="ARBA00023136"/>
    </source>
</evidence>
<accession>A0A8J6ND48</accession>